<protein>
    <recommendedName>
        <fullName evidence="4 10">Serine acetyltransferase</fullName>
        <ecNumber evidence="3 10">2.3.1.30</ecNumber>
    </recommendedName>
</protein>
<organism evidence="11 13">
    <name type="scientific">Catenibacterium mitsuokai</name>
    <dbReference type="NCBI Taxonomy" id="100886"/>
    <lineage>
        <taxon>Bacteria</taxon>
        <taxon>Bacillati</taxon>
        <taxon>Bacillota</taxon>
        <taxon>Erysipelotrichia</taxon>
        <taxon>Erysipelotrichales</taxon>
        <taxon>Coprobacillaceae</taxon>
        <taxon>Catenibacterium</taxon>
    </lineage>
</organism>
<dbReference type="AlphaFoldDB" id="A0AAW4MY17"/>
<evidence type="ECO:0000256" key="2">
    <source>
        <dbReference type="ARBA" id="ARBA00007274"/>
    </source>
</evidence>
<dbReference type="InterPro" id="IPR053376">
    <property type="entry name" value="Serine_acetyltransferase"/>
</dbReference>
<dbReference type="NCBIfam" id="TIGR01172">
    <property type="entry name" value="cysE"/>
    <property type="match status" value="1"/>
</dbReference>
<evidence type="ECO:0000256" key="1">
    <source>
        <dbReference type="ARBA" id="ARBA00004876"/>
    </source>
</evidence>
<evidence type="ECO:0000256" key="10">
    <source>
        <dbReference type="PIRNR" id="PIRNR000441"/>
    </source>
</evidence>
<gene>
    <name evidence="11" type="primary">cysE</name>
    <name evidence="11" type="ORF">KSV97_05685</name>
    <name evidence="12" type="ORF">KSW06_05800</name>
</gene>
<evidence type="ECO:0000313" key="13">
    <source>
        <dbReference type="Proteomes" id="UP001196408"/>
    </source>
</evidence>
<comment type="caution">
    <text evidence="11">The sequence shown here is derived from an EMBL/GenBank/DDBJ whole genome shotgun (WGS) entry which is preliminary data.</text>
</comment>
<dbReference type="EC" id="2.3.1.30" evidence="3 10"/>
<evidence type="ECO:0000256" key="5">
    <source>
        <dbReference type="ARBA" id="ARBA00022605"/>
    </source>
</evidence>
<dbReference type="InterPro" id="IPR045304">
    <property type="entry name" value="LbH_SAT"/>
</dbReference>
<accession>A0AAW4MY17</accession>
<dbReference type="PIRSF" id="PIRSF000441">
    <property type="entry name" value="CysE"/>
    <property type="match status" value="1"/>
</dbReference>
<dbReference type="RefSeq" id="WP_217747564.1">
    <property type="nucleotide sequence ID" value="NZ_JAHOEB010000027.1"/>
</dbReference>
<dbReference type="Pfam" id="PF00132">
    <property type="entry name" value="Hexapep"/>
    <property type="match status" value="1"/>
</dbReference>
<comment type="pathway">
    <text evidence="1">Amino-acid biosynthesis; L-cysteine biosynthesis; L-cysteine from L-serine: step 1/2.</text>
</comment>
<dbReference type="Proteomes" id="UP001196408">
    <property type="component" value="Unassembled WGS sequence"/>
</dbReference>
<evidence type="ECO:0000313" key="14">
    <source>
        <dbReference type="Proteomes" id="UP001197492"/>
    </source>
</evidence>
<keyword evidence="6 10" id="KW-0808">Transferase</keyword>
<dbReference type="InterPro" id="IPR005881">
    <property type="entry name" value="Ser_O-AcTrfase"/>
</dbReference>
<keyword evidence="5" id="KW-0028">Amino-acid biosynthesis</keyword>
<dbReference type="Proteomes" id="UP001197492">
    <property type="component" value="Unassembled WGS sequence"/>
</dbReference>
<dbReference type="CDD" id="cd03354">
    <property type="entry name" value="LbH_SAT"/>
    <property type="match status" value="1"/>
</dbReference>
<dbReference type="NCBIfam" id="NF041874">
    <property type="entry name" value="EPS_EpsC"/>
    <property type="match status" value="1"/>
</dbReference>
<keyword evidence="8 10" id="KW-0012">Acyltransferase</keyword>
<evidence type="ECO:0000256" key="4">
    <source>
        <dbReference type="ARBA" id="ARBA00018522"/>
    </source>
</evidence>
<dbReference type="EMBL" id="JAHOEF010000028">
    <property type="protein sequence ID" value="MBV3382719.1"/>
    <property type="molecule type" value="Genomic_DNA"/>
</dbReference>
<sequence>MAKTIVGAVLENDPASRNWLNVILNYPGVHAIFFYRINHFLWTKCHMKLIARFLSQVARFFTGIEIHPGATIGKRLFIDHGMGVVIGETTIIGDDCLLYQGVTLGGVGTGEHTCKRHPTLHNNVMISAGAKIIGDITIGDNSIVGANSVVLKDVPPNCTVVGVPGMIVKENGVKVHREL</sequence>
<evidence type="ECO:0000256" key="3">
    <source>
        <dbReference type="ARBA" id="ARBA00013266"/>
    </source>
</evidence>
<dbReference type="GO" id="GO:0006535">
    <property type="term" value="P:cysteine biosynthetic process from serine"/>
    <property type="evidence" value="ECO:0007669"/>
    <property type="project" value="InterPro"/>
</dbReference>
<evidence type="ECO:0000256" key="6">
    <source>
        <dbReference type="ARBA" id="ARBA00022679"/>
    </source>
</evidence>
<evidence type="ECO:0000256" key="7">
    <source>
        <dbReference type="ARBA" id="ARBA00023192"/>
    </source>
</evidence>
<dbReference type="PANTHER" id="PTHR42811">
    <property type="entry name" value="SERINE ACETYLTRANSFERASE"/>
    <property type="match status" value="1"/>
</dbReference>
<dbReference type="GO" id="GO:0005737">
    <property type="term" value="C:cytoplasm"/>
    <property type="evidence" value="ECO:0007669"/>
    <property type="project" value="InterPro"/>
</dbReference>
<evidence type="ECO:0000313" key="12">
    <source>
        <dbReference type="EMBL" id="MBV3392765.1"/>
    </source>
</evidence>
<dbReference type="GO" id="GO:0009001">
    <property type="term" value="F:serine O-acetyltransferase activity"/>
    <property type="evidence" value="ECO:0007669"/>
    <property type="project" value="UniProtKB-EC"/>
</dbReference>
<dbReference type="FunFam" id="2.160.10.10:FF:000007">
    <property type="entry name" value="Serine acetyltransferase"/>
    <property type="match status" value="1"/>
</dbReference>
<evidence type="ECO:0000313" key="11">
    <source>
        <dbReference type="EMBL" id="MBV3382719.1"/>
    </source>
</evidence>
<dbReference type="EMBL" id="JAHOEL010000028">
    <property type="protein sequence ID" value="MBV3392765.1"/>
    <property type="molecule type" value="Genomic_DNA"/>
</dbReference>
<keyword evidence="7" id="KW-0198">Cysteine biosynthesis</keyword>
<reference evidence="11 14" key="1">
    <citation type="submission" date="2021-06" db="EMBL/GenBank/DDBJ databases">
        <title>Collection of gut derived symbiotic bacterial strains cultured from healthy donors.</title>
        <authorList>
            <person name="Lin H."/>
            <person name="Littmann E."/>
            <person name="Pamer E.G."/>
        </authorList>
    </citation>
    <scope>NUCLEOTIDE SEQUENCE</scope>
    <source>
        <strain evidence="12 14">MSK.21.70</strain>
        <strain evidence="11">MSK.21.82</strain>
    </source>
</reference>
<dbReference type="InterPro" id="IPR001451">
    <property type="entry name" value="Hexapep"/>
</dbReference>
<proteinExistence type="inferred from homology"/>
<name>A0AAW4MY17_9FIRM</name>
<evidence type="ECO:0000256" key="8">
    <source>
        <dbReference type="ARBA" id="ARBA00023315"/>
    </source>
</evidence>
<evidence type="ECO:0000256" key="9">
    <source>
        <dbReference type="ARBA" id="ARBA00049486"/>
    </source>
</evidence>
<comment type="catalytic activity">
    <reaction evidence="9 10">
        <text>L-serine + acetyl-CoA = O-acetyl-L-serine + CoA</text>
        <dbReference type="Rhea" id="RHEA:24560"/>
        <dbReference type="ChEBI" id="CHEBI:33384"/>
        <dbReference type="ChEBI" id="CHEBI:57287"/>
        <dbReference type="ChEBI" id="CHEBI:57288"/>
        <dbReference type="ChEBI" id="CHEBI:58340"/>
        <dbReference type="EC" id="2.3.1.30"/>
    </reaction>
</comment>
<comment type="similarity">
    <text evidence="2 10">Belongs to the transferase hexapeptide repeat family.</text>
</comment>
<keyword evidence="14" id="KW-1185">Reference proteome</keyword>